<name>A0A8D8ZMQ1_9HEMI</name>
<protein>
    <submittedName>
        <fullName evidence="1">Uncharacterized protein</fullName>
    </submittedName>
</protein>
<sequence>MRKRDREGYNKMDIGQSGQDVGHMHDPLLIANFLPPFLNHFLPLLITPSLSKYLSPSPYLSLHFSFTPSLSQSISPSPSSYLSRSLSYSLFPSPNPIYSRKMCIKSCHIHTSGDNLCSLK</sequence>
<accession>A0A8D8ZMQ1</accession>
<reference evidence="1" key="1">
    <citation type="submission" date="2021-05" db="EMBL/GenBank/DDBJ databases">
        <authorList>
            <person name="Alioto T."/>
            <person name="Alioto T."/>
            <person name="Gomez Garrido J."/>
        </authorList>
    </citation>
    <scope>NUCLEOTIDE SEQUENCE</scope>
</reference>
<evidence type="ECO:0000313" key="1">
    <source>
        <dbReference type="EMBL" id="CAG6749785.1"/>
    </source>
</evidence>
<proteinExistence type="predicted"/>
<dbReference type="EMBL" id="HBUF01524411">
    <property type="protein sequence ID" value="CAG6749785.1"/>
    <property type="molecule type" value="Transcribed_RNA"/>
</dbReference>
<organism evidence="1">
    <name type="scientific">Cacopsylla melanoneura</name>
    <dbReference type="NCBI Taxonomy" id="428564"/>
    <lineage>
        <taxon>Eukaryota</taxon>
        <taxon>Metazoa</taxon>
        <taxon>Ecdysozoa</taxon>
        <taxon>Arthropoda</taxon>
        <taxon>Hexapoda</taxon>
        <taxon>Insecta</taxon>
        <taxon>Pterygota</taxon>
        <taxon>Neoptera</taxon>
        <taxon>Paraneoptera</taxon>
        <taxon>Hemiptera</taxon>
        <taxon>Sternorrhyncha</taxon>
        <taxon>Psylloidea</taxon>
        <taxon>Psyllidae</taxon>
        <taxon>Psyllinae</taxon>
        <taxon>Cacopsylla</taxon>
    </lineage>
</organism>
<dbReference type="AlphaFoldDB" id="A0A8D8ZMQ1"/>